<dbReference type="AlphaFoldDB" id="H2AYU4"/>
<gene>
    <name evidence="4" type="primary">KAFR0H00900</name>
    <name evidence="4" type="ORF">KAFR_0H00900</name>
</gene>
<dbReference type="PROSITE" id="PS00018">
    <property type="entry name" value="EF_HAND_1"/>
    <property type="match status" value="3"/>
</dbReference>
<dbReference type="FunFam" id="1.10.238.10:FF:000178">
    <property type="entry name" value="Calmodulin-2 A"/>
    <property type="match status" value="1"/>
</dbReference>
<dbReference type="InterPro" id="IPR002048">
    <property type="entry name" value="EF_hand_dom"/>
</dbReference>
<dbReference type="HOGENOM" id="CLU_061288_2_0_1"/>
<feature type="domain" description="EF-hand" evidence="3">
    <location>
        <begin position="81"/>
        <end position="116"/>
    </location>
</feature>
<dbReference type="InterPro" id="IPR050230">
    <property type="entry name" value="CALM/Myosin/TropC-like"/>
</dbReference>
<dbReference type="InterPro" id="IPR018247">
    <property type="entry name" value="EF_Hand_1_Ca_BS"/>
</dbReference>
<dbReference type="GO" id="GO:0016460">
    <property type="term" value="C:myosin II complex"/>
    <property type="evidence" value="ECO:0007669"/>
    <property type="project" value="TreeGrafter"/>
</dbReference>
<evidence type="ECO:0000259" key="3">
    <source>
        <dbReference type="PROSITE" id="PS50222"/>
    </source>
</evidence>
<dbReference type="STRING" id="1071382.H2AYU4"/>
<dbReference type="RefSeq" id="XP_003958635.1">
    <property type="nucleotide sequence ID" value="XM_003958586.1"/>
</dbReference>
<evidence type="ECO:0000313" key="4">
    <source>
        <dbReference type="EMBL" id="CCF59500.1"/>
    </source>
</evidence>
<evidence type="ECO:0000256" key="1">
    <source>
        <dbReference type="ARBA" id="ARBA00022737"/>
    </source>
</evidence>
<dbReference type="KEGG" id="kaf:KAFR_0H00900"/>
<dbReference type="InParanoid" id="H2AYU4"/>
<dbReference type="PROSITE" id="PS50222">
    <property type="entry name" value="EF_HAND_2"/>
    <property type="match status" value="3"/>
</dbReference>
<reference evidence="4 5" key="1">
    <citation type="journal article" date="2011" name="Proc. Natl. Acad. Sci. U.S.A.">
        <title>Evolutionary erosion of yeast sex chromosomes by mating-type switching accidents.</title>
        <authorList>
            <person name="Gordon J.L."/>
            <person name="Armisen D."/>
            <person name="Proux-Wera E."/>
            <person name="Oheigeartaigh S.S."/>
            <person name="Byrne K.P."/>
            <person name="Wolfe K.H."/>
        </authorList>
    </citation>
    <scope>NUCLEOTIDE SEQUENCE [LARGE SCALE GENOMIC DNA]</scope>
    <source>
        <strain evidence="5">ATCC 22294 / BCRC 22015 / CBS 2517 / CECT 1963 / NBRC 1671 / NRRL Y-8276</strain>
    </source>
</reference>
<keyword evidence="1" id="KW-0677">Repeat</keyword>
<feature type="domain" description="EF-hand" evidence="3">
    <location>
        <begin position="44"/>
        <end position="79"/>
    </location>
</feature>
<evidence type="ECO:0000256" key="2">
    <source>
        <dbReference type="ARBA" id="ARBA00022837"/>
    </source>
</evidence>
<dbReference type="SUPFAM" id="SSF47473">
    <property type="entry name" value="EF-hand"/>
    <property type="match status" value="1"/>
</dbReference>
<dbReference type="GO" id="GO:0005509">
    <property type="term" value="F:calcium ion binding"/>
    <property type="evidence" value="ECO:0007669"/>
    <property type="project" value="InterPro"/>
</dbReference>
<feature type="domain" description="EF-hand" evidence="3">
    <location>
        <begin position="8"/>
        <end position="43"/>
    </location>
</feature>
<dbReference type="GeneID" id="13887497"/>
<protein>
    <recommendedName>
        <fullName evidence="3">EF-hand domain-containing protein</fullName>
    </recommendedName>
</protein>
<dbReference type="eggNOG" id="KOG0027">
    <property type="taxonomic scope" value="Eukaryota"/>
</dbReference>
<dbReference type="Pfam" id="PF13499">
    <property type="entry name" value="EF-hand_7"/>
    <property type="match status" value="2"/>
</dbReference>
<dbReference type="Proteomes" id="UP000005220">
    <property type="component" value="Chromosome 8"/>
</dbReference>
<dbReference type="SMART" id="SM00054">
    <property type="entry name" value="EFh"/>
    <property type="match status" value="3"/>
</dbReference>
<name>H2AYU4_KAZAF</name>
<dbReference type="InterPro" id="IPR011992">
    <property type="entry name" value="EF-hand-dom_pair"/>
</dbReference>
<sequence>MTAKLTNDQIRQYKEAFDLFDTDHSGSISATELATVMRSLGLNPDESEVEDLINEIDIDGNHEIEFNEFLTLMARQTDSGDSTQELIDAFKVFDKNGDGLISFSELKQVFKSVGEDMSEEDMEQMFQDVTNGSNVMTLSQFMTIFSK</sequence>
<dbReference type="PANTHER" id="PTHR23048">
    <property type="entry name" value="MYOSIN LIGHT CHAIN 1, 3"/>
    <property type="match status" value="1"/>
</dbReference>
<proteinExistence type="predicted"/>
<evidence type="ECO:0000313" key="5">
    <source>
        <dbReference type="Proteomes" id="UP000005220"/>
    </source>
</evidence>
<dbReference type="EMBL" id="HE650828">
    <property type="protein sequence ID" value="CCF59500.1"/>
    <property type="molecule type" value="Genomic_DNA"/>
</dbReference>
<dbReference type="PANTHER" id="PTHR23048:SF0">
    <property type="entry name" value="CALMODULIN LIKE 3"/>
    <property type="match status" value="1"/>
</dbReference>
<dbReference type="OrthoDB" id="26525at2759"/>
<keyword evidence="2" id="KW-0106">Calcium</keyword>
<dbReference type="CDD" id="cd00051">
    <property type="entry name" value="EFh"/>
    <property type="match status" value="2"/>
</dbReference>
<organism evidence="4 5">
    <name type="scientific">Kazachstania africana (strain ATCC 22294 / BCRC 22015 / CBS 2517 / CECT 1963 / NBRC 1671 / NRRL Y-8276)</name>
    <name type="common">Yeast</name>
    <name type="synonym">Kluyveromyces africanus</name>
    <dbReference type="NCBI Taxonomy" id="1071382"/>
    <lineage>
        <taxon>Eukaryota</taxon>
        <taxon>Fungi</taxon>
        <taxon>Dikarya</taxon>
        <taxon>Ascomycota</taxon>
        <taxon>Saccharomycotina</taxon>
        <taxon>Saccharomycetes</taxon>
        <taxon>Saccharomycetales</taxon>
        <taxon>Saccharomycetaceae</taxon>
        <taxon>Kazachstania</taxon>
    </lineage>
</organism>
<keyword evidence="5" id="KW-1185">Reference proteome</keyword>
<dbReference type="Gene3D" id="1.10.238.10">
    <property type="entry name" value="EF-hand"/>
    <property type="match status" value="2"/>
</dbReference>
<accession>H2AYU4</accession>